<dbReference type="InterPro" id="IPR003729">
    <property type="entry name" value="Bi_nuclease_dom"/>
</dbReference>
<reference evidence="2" key="1">
    <citation type="journal article" date="2020" name="mSystems">
        <title>Genome- and Community-Level Interaction Insights into Carbon Utilization and Element Cycling Functions of Hydrothermarchaeota in Hydrothermal Sediment.</title>
        <authorList>
            <person name="Zhou Z."/>
            <person name="Liu Y."/>
            <person name="Xu W."/>
            <person name="Pan J."/>
            <person name="Luo Z.H."/>
            <person name="Li M."/>
        </authorList>
    </citation>
    <scope>NUCLEOTIDE SEQUENCE</scope>
    <source>
        <strain evidence="2">SpSt-649</strain>
    </source>
</reference>
<name>A0A7C4H3Y4_THEPE</name>
<gene>
    <name evidence="2" type="ORF">ENU21_02470</name>
</gene>
<proteinExistence type="predicted"/>
<dbReference type="PANTHER" id="PTHR15160:SF1">
    <property type="entry name" value="VON HIPPEL-LINDAU DISEASE TUMOR SUPPRESSOR"/>
    <property type="match status" value="1"/>
</dbReference>
<dbReference type="AlphaFoldDB" id="A0A7C4H3Y4"/>
<dbReference type="Pfam" id="PF02577">
    <property type="entry name" value="BFN_dom"/>
    <property type="match status" value="1"/>
</dbReference>
<protein>
    <submittedName>
        <fullName evidence="2">Bifunctional nuclease family protein</fullName>
    </submittedName>
</protein>
<dbReference type="SUPFAM" id="SSF103256">
    <property type="entry name" value="Hypothetical protein TM0160"/>
    <property type="match status" value="1"/>
</dbReference>
<evidence type="ECO:0000313" key="2">
    <source>
        <dbReference type="EMBL" id="HGM46605.1"/>
    </source>
</evidence>
<dbReference type="InterPro" id="IPR036104">
    <property type="entry name" value="BFN_sf"/>
</dbReference>
<accession>A0A7C4H3Y4</accession>
<evidence type="ECO:0000259" key="1">
    <source>
        <dbReference type="PROSITE" id="PS51658"/>
    </source>
</evidence>
<dbReference type="GO" id="GO:0004518">
    <property type="term" value="F:nuclease activity"/>
    <property type="evidence" value="ECO:0007669"/>
    <property type="project" value="InterPro"/>
</dbReference>
<feature type="domain" description="BFN" evidence="1">
    <location>
        <begin position="11"/>
        <end position="151"/>
    </location>
</feature>
<dbReference type="Gene3D" id="3.10.690.10">
    <property type="entry name" value="Bifunctional nuclease domain"/>
    <property type="match status" value="1"/>
</dbReference>
<dbReference type="EMBL" id="DTBQ01000070">
    <property type="protein sequence ID" value="HGM46605.1"/>
    <property type="molecule type" value="Genomic_DNA"/>
</dbReference>
<sequence length="160" mass="17343">MSGRSDAGSEYLKAEVVNVYPVITSGGGSAYVMLLEAAEWKGRVLPIFIGVSEGLAIQSVLLGIRYERPMTHDLLVNILEALGVSVEKVTIDALLGNSVYTATLFLIREVGGRTERIQIDARPSDSVAIALRTGAPIYVAKHLEVNTRKPEELGLGYEER</sequence>
<organism evidence="2">
    <name type="scientific">Thermofilum pendens</name>
    <dbReference type="NCBI Taxonomy" id="2269"/>
    <lineage>
        <taxon>Archaea</taxon>
        <taxon>Thermoproteota</taxon>
        <taxon>Thermoprotei</taxon>
        <taxon>Thermofilales</taxon>
        <taxon>Thermofilaceae</taxon>
        <taxon>Thermofilum</taxon>
    </lineage>
</organism>
<dbReference type="PROSITE" id="PS51658">
    <property type="entry name" value="BFN"/>
    <property type="match status" value="1"/>
</dbReference>
<dbReference type="PANTHER" id="PTHR15160">
    <property type="entry name" value="VON HIPPEL-LINDAU PROTEIN"/>
    <property type="match status" value="1"/>
</dbReference>
<comment type="caution">
    <text evidence="2">The sequence shown here is derived from an EMBL/GenBank/DDBJ whole genome shotgun (WGS) entry which is preliminary data.</text>
</comment>